<evidence type="ECO:0000313" key="2">
    <source>
        <dbReference type="Proteomes" id="UP001164539"/>
    </source>
</evidence>
<name>A0ACC1WPL6_MELAZ</name>
<dbReference type="EMBL" id="CM051407">
    <property type="protein sequence ID" value="KAJ4700784.1"/>
    <property type="molecule type" value="Genomic_DNA"/>
</dbReference>
<proteinExistence type="predicted"/>
<keyword evidence="2" id="KW-1185">Reference proteome</keyword>
<evidence type="ECO:0000313" key="1">
    <source>
        <dbReference type="EMBL" id="KAJ4700784.1"/>
    </source>
</evidence>
<organism evidence="1 2">
    <name type="scientific">Melia azedarach</name>
    <name type="common">Chinaberry tree</name>
    <dbReference type="NCBI Taxonomy" id="155640"/>
    <lineage>
        <taxon>Eukaryota</taxon>
        <taxon>Viridiplantae</taxon>
        <taxon>Streptophyta</taxon>
        <taxon>Embryophyta</taxon>
        <taxon>Tracheophyta</taxon>
        <taxon>Spermatophyta</taxon>
        <taxon>Magnoliopsida</taxon>
        <taxon>eudicotyledons</taxon>
        <taxon>Gunneridae</taxon>
        <taxon>Pentapetalae</taxon>
        <taxon>rosids</taxon>
        <taxon>malvids</taxon>
        <taxon>Sapindales</taxon>
        <taxon>Meliaceae</taxon>
        <taxon>Melia</taxon>
    </lineage>
</organism>
<accession>A0ACC1WPL6</accession>
<gene>
    <name evidence="1" type="ORF">OWV82_024107</name>
</gene>
<reference evidence="1 2" key="1">
    <citation type="journal article" date="2023" name="Science">
        <title>Complex scaffold remodeling in plant triterpene biosynthesis.</title>
        <authorList>
            <person name="De La Pena R."/>
            <person name="Hodgson H."/>
            <person name="Liu J.C."/>
            <person name="Stephenson M.J."/>
            <person name="Martin A.C."/>
            <person name="Owen C."/>
            <person name="Harkess A."/>
            <person name="Leebens-Mack J."/>
            <person name="Jimenez L.E."/>
            <person name="Osbourn A."/>
            <person name="Sattely E.S."/>
        </authorList>
    </citation>
    <scope>NUCLEOTIDE SEQUENCE [LARGE SCALE GENOMIC DNA]</scope>
    <source>
        <strain evidence="2">cv. JPN11</strain>
        <tissue evidence="1">Leaf</tissue>
    </source>
</reference>
<protein>
    <submittedName>
        <fullName evidence="1">Methyl-CpG-binding domain-containing protein 9</fullName>
    </submittedName>
</protein>
<comment type="caution">
    <text evidence="1">The sequence shown here is derived from an EMBL/GenBank/DDBJ whole genome shotgun (WGS) entry which is preliminary data.</text>
</comment>
<sequence>MVDQEGRSNGDSEHLKKEELNNGFGVGIKHNFVDGSLGPTEGFRTYKRRKHVRSSSEGKSLEDWTTSAEAASRIENQNLRNVVLEHLYQSLSDDEGGIQGCIQEALGFHSETDCATTVKGSDTLNGDRNKCSKPGMPNGTQFSGKGHVGVISDGPLNESDHRFNTDMCRRAFLDIITSEKFTLLCKVLLENFQGMKVDRIFDLSTINSRMKRGAYETSPMLFVTDIQQVWRKLQELGAEILTLAKNLSELSQTSFNEHVGGSTHCTFDEGKNELLIRECDSDVKPQQALACDVYKVRCCRHCEEKADEKNCLVCDSCEEMYHISCIRPAVKDIPLKSWYCASCTAKGIGSPHDNCVVCERLNTNALTNPVNQVGDEICPANGETCIEFEENSNCSADDAVKPSENRPQLCICKICGIGMEGSGKVRLCSHPYCFSKFYHERCLTAKQLKYYGPSWFCPSCLCRACLTDKDDDKIVLCDSCDQAYHIYCMEPPLASVPKGKWFCRKCDAGIQEIRRVKRAFENKLKKKCEEESEKGRGGMDMLLNAARTLNFLRDGCN</sequence>
<dbReference type="Proteomes" id="UP001164539">
    <property type="component" value="Chromosome 14"/>
</dbReference>